<keyword evidence="2" id="KW-1185">Reference proteome</keyword>
<sequence length="238" mass="27855">MIRYIGKVLMDFINKIIDVPGHVMSIDEIERDWIVNKISPLFTFLQATFTNKILFHWIEHDIEPTHERLVAENNSSNKGRMKADIVGVRLSDGRQVVFLEMSGAPTDFLNTHTMGDTYKTVQERIDSLNSILLNFLNYDVRYAKKIRSLTIQGIRDRLTLRTIFLRGKEDYADEEEMSVVFPLSWEFRFQFLEVLELMENVIQYILEYPNVVKELTKHPAKSSEFSIRQCISCVIDQI</sequence>
<comment type="caution">
    <text evidence="1">The sequence shown here is derived from an EMBL/GenBank/DDBJ whole genome shotgun (WGS) entry which is preliminary data.</text>
</comment>
<reference evidence="1 2" key="1">
    <citation type="submission" date="2018-06" db="EMBL/GenBank/DDBJ databases">
        <title>Comparative genomics reveals the genomic features of Rhizophagus irregularis, R. cerebriforme, R. diaphanum and Gigaspora rosea, and their symbiotic lifestyle signature.</title>
        <authorList>
            <person name="Morin E."/>
            <person name="San Clemente H."/>
            <person name="Chen E.C.H."/>
            <person name="De La Providencia I."/>
            <person name="Hainaut M."/>
            <person name="Kuo A."/>
            <person name="Kohler A."/>
            <person name="Murat C."/>
            <person name="Tang N."/>
            <person name="Roy S."/>
            <person name="Loubradou J."/>
            <person name="Henrissat B."/>
            <person name="Grigoriev I.V."/>
            <person name="Corradi N."/>
            <person name="Roux C."/>
            <person name="Martin F.M."/>
        </authorList>
    </citation>
    <scope>NUCLEOTIDE SEQUENCE [LARGE SCALE GENOMIC DNA]</scope>
    <source>
        <strain evidence="1 2">DAOM 227022</strain>
    </source>
</reference>
<gene>
    <name evidence="1" type="ORF">C1645_167226</name>
</gene>
<evidence type="ECO:0000313" key="2">
    <source>
        <dbReference type="Proteomes" id="UP000265703"/>
    </source>
</evidence>
<protein>
    <submittedName>
        <fullName evidence="1">Uncharacterized protein</fullName>
    </submittedName>
</protein>
<dbReference type="AlphaFoldDB" id="A0A397SZL1"/>
<name>A0A397SZL1_9GLOM</name>
<proteinExistence type="predicted"/>
<accession>A0A397SZL1</accession>
<dbReference type="OrthoDB" id="2442088at2759"/>
<organism evidence="1 2">
    <name type="scientific">Glomus cerebriforme</name>
    <dbReference type="NCBI Taxonomy" id="658196"/>
    <lineage>
        <taxon>Eukaryota</taxon>
        <taxon>Fungi</taxon>
        <taxon>Fungi incertae sedis</taxon>
        <taxon>Mucoromycota</taxon>
        <taxon>Glomeromycotina</taxon>
        <taxon>Glomeromycetes</taxon>
        <taxon>Glomerales</taxon>
        <taxon>Glomeraceae</taxon>
        <taxon>Glomus</taxon>
    </lineage>
</organism>
<evidence type="ECO:0000313" key="1">
    <source>
        <dbReference type="EMBL" id="RIA90096.1"/>
    </source>
</evidence>
<dbReference type="Proteomes" id="UP000265703">
    <property type="component" value="Unassembled WGS sequence"/>
</dbReference>
<dbReference type="EMBL" id="QKYT01000192">
    <property type="protein sequence ID" value="RIA90096.1"/>
    <property type="molecule type" value="Genomic_DNA"/>
</dbReference>